<organism evidence="1 2">
    <name type="scientific">Pholiota conissans</name>
    <dbReference type="NCBI Taxonomy" id="109636"/>
    <lineage>
        <taxon>Eukaryota</taxon>
        <taxon>Fungi</taxon>
        <taxon>Dikarya</taxon>
        <taxon>Basidiomycota</taxon>
        <taxon>Agaricomycotina</taxon>
        <taxon>Agaricomycetes</taxon>
        <taxon>Agaricomycetidae</taxon>
        <taxon>Agaricales</taxon>
        <taxon>Agaricineae</taxon>
        <taxon>Strophariaceae</taxon>
        <taxon>Pholiota</taxon>
    </lineage>
</organism>
<dbReference type="PANTHER" id="PTHR33099:SF7">
    <property type="entry name" value="MYND-TYPE DOMAIN-CONTAINING PROTEIN"/>
    <property type="match status" value="1"/>
</dbReference>
<protein>
    <submittedName>
        <fullName evidence="1">Uncharacterized protein</fullName>
    </submittedName>
</protein>
<dbReference type="PANTHER" id="PTHR33099">
    <property type="entry name" value="FE2OG DIOXYGENASE DOMAIN-CONTAINING PROTEIN"/>
    <property type="match status" value="1"/>
</dbReference>
<evidence type="ECO:0000313" key="1">
    <source>
        <dbReference type="EMBL" id="KAF9475370.1"/>
    </source>
</evidence>
<dbReference type="AlphaFoldDB" id="A0A9P5YWU2"/>
<keyword evidence="2" id="KW-1185">Reference proteome</keyword>
<dbReference type="Gene3D" id="2.60.120.620">
    <property type="entry name" value="q2cbj1_9rhob like domain"/>
    <property type="match status" value="1"/>
</dbReference>
<dbReference type="EMBL" id="MU155335">
    <property type="protein sequence ID" value="KAF9475370.1"/>
    <property type="molecule type" value="Genomic_DNA"/>
</dbReference>
<comment type="caution">
    <text evidence="1">The sequence shown here is derived from an EMBL/GenBank/DDBJ whole genome shotgun (WGS) entry which is preliminary data.</text>
</comment>
<reference evidence="1" key="1">
    <citation type="submission" date="2020-11" db="EMBL/GenBank/DDBJ databases">
        <authorList>
            <consortium name="DOE Joint Genome Institute"/>
            <person name="Ahrendt S."/>
            <person name="Riley R."/>
            <person name="Andreopoulos W."/>
            <person name="Labutti K."/>
            <person name="Pangilinan J."/>
            <person name="Ruiz-Duenas F.J."/>
            <person name="Barrasa J.M."/>
            <person name="Sanchez-Garcia M."/>
            <person name="Camarero S."/>
            <person name="Miyauchi S."/>
            <person name="Serrano A."/>
            <person name="Linde D."/>
            <person name="Babiker R."/>
            <person name="Drula E."/>
            <person name="Ayuso-Fernandez I."/>
            <person name="Pacheco R."/>
            <person name="Padilla G."/>
            <person name="Ferreira P."/>
            <person name="Barriuso J."/>
            <person name="Kellner H."/>
            <person name="Castanera R."/>
            <person name="Alfaro M."/>
            <person name="Ramirez L."/>
            <person name="Pisabarro A.G."/>
            <person name="Kuo A."/>
            <person name="Tritt A."/>
            <person name="Lipzen A."/>
            <person name="He G."/>
            <person name="Yan M."/>
            <person name="Ng V."/>
            <person name="Cullen D."/>
            <person name="Martin F."/>
            <person name="Rosso M.-N."/>
            <person name="Henrissat B."/>
            <person name="Hibbett D."/>
            <person name="Martinez A.T."/>
            <person name="Grigoriev I.V."/>
        </authorList>
    </citation>
    <scope>NUCLEOTIDE SEQUENCE</scope>
    <source>
        <strain evidence="1">CIRM-BRFM 674</strain>
    </source>
</reference>
<sequence>MSVDYNKPPAPIQYPPEFLALQETCKRIVNVPYCSGAVLLNASQSLLFYRSNGEARFVDFAKPDEAQLKALSGACSPASFGRNQEDVRDESYRKAGKMDTTDFSTLFSPWDSGVLKTITESLFKSEGSFANVNAELYKLNVYGPGSFFKAHVDTTRSDTMFGSLVVVLPTPHAGGSLLFMHMLDDLASVLSAHTFLSHGGLLAFELAYKYPFDHRSTRLSYFKKHLKNTDALLKRACDESGLKASLKVLYRVKQNERVAYCFLDKFHSFDDGMVRTMLTAYLSHCEKQIIVGYDVAAPPDLKIKNWRNPPAPLDMDYYAPETEILGVA</sequence>
<dbReference type="Proteomes" id="UP000807469">
    <property type="component" value="Unassembled WGS sequence"/>
</dbReference>
<proteinExistence type="predicted"/>
<dbReference type="OrthoDB" id="27483at2759"/>
<gene>
    <name evidence="1" type="ORF">BDN70DRAFT_996465</name>
</gene>
<evidence type="ECO:0000313" key="2">
    <source>
        <dbReference type="Proteomes" id="UP000807469"/>
    </source>
</evidence>
<accession>A0A9P5YWU2</accession>
<name>A0A9P5YWU2_9AGAR</name>